<dbReference type="Pfam" id="PF14200">
    <property type="entry name" value="RicinB_lectin_2"/>
    <property type="match status" value="1"/>
</dbReference>
<name>A0A9P3GQD5_9APHY</name>
<dbReference type="EMBL" id="BPQB01000122">
    <property type="protein sequence ID" value="GJE99857.1"/>
    <property type="molecule type" value="Genomic_DNA"/>
</dbReference>
<protein>
    <recommendedName>
        <fullName evidence="2">Ricin B lectin domain-containing protein</fullName>
    </recommendedName>
</protein>
<sequence length="649" mass="71246">MADRPSRPPPIPFSSRPPTTPRTPLSLLDDSPSSSDTALSLTAAALDALKDVLEALDTLPCVKYIASIGLKILETVDSIQTTEKGIKDISVRAKDIILAVAHSCQGAALDINAQLEDDIQQLTNTMNAILLFAQEIVSRSKYKKLLYKSQDAAAVVSLDTQLTHAFQIFEVKSSVSIRLAQQSALDQLRNLTIASPTSASITNCILDVAEGLYLIFNVAEGRVIESGRRHHYYPNLHAYAAPFGDKLSPYQLWVVFRRDGVERKYTIRNIATGAVLDEWPKLTDPDRVQCWWPHGGGNQSWEFIGCKQTQTTDYCTIRSCASRYLLDARCPGGSGCDYLHRREEPNSGPTSSQEWTLIRFPWHVSPSAPFSFPEPSDTADSFHRREFLLQNIASGGFAVARGLKSSATGPNVFLTTDATEATPWWLLHTVDDHSGAIPQDAFAFATGQGPPSRRATLDHWGSHHISAVYGAFSPENICHMWIPIPYAGAFVIRNFASGRLLCGPRVGAALDLAPPTSAADPTCHWRLVDARTGAVCPVLYDPTLSIMPPDFAGTPPPAPAPSPVPRLMLRTEDAPPALQRQLAEHLRREHSVMREMLAVDRAAAVVMPQMLRGWRDGAIQDVLVHPMEDLVQARQLKGSDDEDKCKPAR</sequence>
<dbReference type="AlphaFoldDB" id="A0A9P3GQD5"/>
<dbReference type="Proteomes" id="UP000703269">
    <property type="component" value="Unassembled WGS sequence"/>
</dbReference>
<dbReference type="InterPro" id="IPR036537">
    <property type="entry name" value="Adaptor_Cbl_N_dom_sf"/>
</dbReference>
<feature type="domain" description="Ricin B lectin" evidence="2">
    <location>
        <begin position="250"/>
        <end position="329"/>
    </location>
</feature>
<organism evidence="3 4">
    <name type="scientific">Phanerochaete sordida</name>
    <dbReference type="NCBI Taxonomy" id="48140"/>
    <lineage>
        <taxon>Eukaryota</taxon>
        <taxon>Fungi</taxon>
        <taxon>Dikarya</taxon>
        <taxon>Basidiomycota</taxon>
        <taxon>Agaricomycotina</taxon>
        <taxon>Agaricomycetes</taxon>
        <taxon>Polyporales</taxon>
        <taxon>Phanerochaetaceae</taxon>
        <taxon>Phanerochaete</taxon>
    </lineage>
</organism>
<dbReference type="OrthoDB" id="192148at2759"/>
<dbReference type="Gene3D" id="2.80.10.50">
    <property type="match status" value="1"/>
</dbReference>
<dbReference type="InterPro" id="IPR035992">
    <property type="entry name" value="Ricin_B-like_lectins"/>
</dbReference>
<accession>A0A9P3GQD5</accession>
<dbReference type="Gene3D" id="1.20.930.20">
    <property type="entry name" value="Adaptor protein Cbl, N-terminal domain"/>
    <property type="match status" value="1"/>
</dbReference>
<dbReference type="InterPro" id="IPR000772">
    <property type="entry name" value="Ricin_B_lectin"/>
</dbReference>
<evidence type="ECO:0000256" key="1">
    <source>
        <dbReference type="SAM" id="MobiDB-lite"/>
    </source>
</evidence>
<dbReference type="GO" id="GO:0007166">
    <property type="term" value="P:cell surface receptor signaling pathway"/>
    <property type="evidence" value="ECO:0007669"/>
    <property type="project" value="InterPro"/>
</dbReference>
<feature type="compositionally biased region" description="Low complexity" evidence="1">
    <location>
        <begin position="13"/>
        <end position="32"/>
    </location>
</feature>
<gene>
    <name evidence="3" type="ORF">PsYK624_161310</name>
</gene>
<dbReference type="CDD" id="cd21037">
    <property type="entry name" value="MLKL_NTD"/>
    <property type="match status" value="1"/>
</dbReference>
<reference evidence="3 4" key="1">
    <citation type="submission" date="2021-08" db="EMBL/GenBank/DDBJ databases">
        <title>Draft Genome Sequence of Phanerochaete sordida strain YK-624.</title>
        <authorList>
            <person name="Mori T."/>
            <person name="Dohra H."/>
            <person name="Suzuki T."/>
            <person name="Kawagishi H."/>
            <person name="Hirai H."/>
        </authorList>
    </citation>
    <scope>NUCLEOTIDE SEQUENCE [LARGE SCALE GENOMIC DNA]</scope>
    <source>
        <strain evidence="3 4">YK-624</strain>
    </source>
</reference>
<keyword evidence="4" id="KW-1185">Reference proteome</keyword>
<comment type="caution">
    <text evidence="3">The sequence shown here is derived from an EMBL/GenBank/DDBJ whole genome shotgun (WGS) entry which is preliminary data.</text>
</comment>
<evidence type="ECO:0000259" key="2">
    <source>
        <dbReference type="Pfam" id="PF14200"/>
    </source>
</evidence>
<evidence type="ECO:0000313" key="4">
    <source>
        <dbReference type="Proteomes" id="UP000703269"/>
    </source>
</evidence>
<dbReference type="SUPFAM" id="SSF50370">
    <property type="entry name" value="Ricin B-like lectins"/>
    <property type="match status" value="1"/>
</dbReference>
<evidence type="ECO:0000313" key="3">
    <source>
        <dbReference type="EMBL" id="GJE99857.1"/>
    </source>
</evidence>
<dbReference type="InterPro" id="IPR059179">
    <property type="entry name" value="MLKL-like_MCAfunc"/>
</dbReference>
<proteinExistence type="predicted"/>
<feature type="region of interest" description="Disordered" evidence="1">
    <location>
        <begin position="1"/>
        <end position="32"/>
    </location>
</feature>